<dbReference type="EMBL" id="JAVHJM010000004">
    <property type="protein sequence ID" value="KAK6515492.1"/>
    <property type="molecule type" value="Genomic_DNA"/>
</dbReference>
<feature type="compositionally biased region" description="Basic and acidic residues" evidence="1">
    <location>
        <begin position="548"/>
        <end position="569"/>
    </location>
</feature>
<dbReference type="Proteomes" id="UP001307849">
    <property type="component" value="Unassembled WGS sequence"/>
</dbReference>
<gene>
    <name evidence="2" type="ORF">TWF506_007826</name>
</gene>
<proteinExistence type="predicted"/>
<feature type="compositionally biased region" description="Basic and acidic residues" evidence="1">
    <location>
        <begin position="404"/>
        <end position="414"/>
    </location>
</feature>
<feature type="region of interest" description="Disordered" evidence="1">
    <location>
        <begin position="330"/>
        <end position="369"/>
    </location>
</feature>
<dbReference type="AlphaFoldDB" id="A0AAN8NQH8"/>
<evidence type="ECO:0000313" key="2">
    <source>
        <dbReference type="EMBL" id="KAK6515492.1"/>
    </source>
</evidence>
<feature type="compositionally biased region" description="Basic and acidic residues" evidence="1">
    <location>
        <begin position="455"/>
        <end position="499"/>
    </location>
</feature>
<evidence type="ECO:0000313" key="3">
    <source>
        <dbReference type="Proteomes" id="UP001307849"/>
    </source>
</evidence>
<evidence type="ECO:0000256" key="1">
    <source>
        <dbReference type="SAM" id="MobiDB-lite"/>
    </source>
</evidence>
<comment type="caution">
    <text evidence="2">The sequence shown here is derived from an EMBL/GenBank/DDBJ whole genome shotgun (WGS) entry which is preliminary data.</text>
</comment>
<protein>
    <submittedName>
        <fullName evidence="2">Uncharacterized protein</fullName>
    </submittedName>
</protein>
<accession>A0AAN8NQH8</accession>
<keyword evidence="3" id="KW-1185">Reference proteome</keyword>
<organism evidence="2 3">
    <name type="scientific">Arthrobotrys conoides</name>
    <dbReference type="NCBI Taxonomy" id="74498"/>
    <lineage>
        <taxon>Eukaryota</taxon>
        <taxon>Fungi</taxon>
        <taxon>Dikarya</taxon>
        <taxon>Ascomycota</taxon>
        <taxon>Pezizomycotina</taxon>
        <taxon>Orbiliomycetes</taxon>
        <taxon>Orbiliales</taxon>
        <taxon>Orbiliaceae</taxon>
        <taxon>Arthrobotrys</taxon>
    </lineage>
</organism>
<name>A0AAN8NQH8_9PEZI</name>
<feature type="compositionally biased region" description="Basic and acidic residues" evidence="1">
    <location>
        <begin position="507"/>
        <end position="539"/>
    </location>
</feature>
<reference evidence="2 3" key="1">
    <citation type="submission" date="2019-10" db="EMBL/GenBank/DDBJ databases">
        <authorList>
            <person name="Palmer J.M."/>
        </authorList>
    </citation>
    <scope>NUCLEOTIDE SEQUENCE [LARGE SCALE GENOMIC DNA]</scope>
    <source>
        <strain evidence="2 3">TWF506</strain>
    </source>
</reference>
<sequence>MRLPASKTAALHRNVAHRAACLALYRRLLKHTQKTATLTLPSTPSETSPPPLPPSQLRKSIKSIITREFRKHGSRDTAVVKLRAALTLGYKAEKCLRLATAVPPDPIELARLSAFLTLHRQRRETPPLIRMQAANITVQPTPKPRPPKPINPNLLLLPFDLRFKPTIIGGNTIPFVRYTGTKQSPKLSGILNKKIKQKVKRDDLLEQLKLDREYANAEDVFEHEIWNEAGREWRKDNPDENPMVDGYWKTEVTQAQMAVQLKLWAHNVSVWERSGKCMERIEEHKRRVKEFMTNIKAERAKEKAKLKGESEYVEQVRDPSGDIRNGVENAGVMSERDIGDLDSNLQDVKPIGEPRVEEIDEEGYSDSDSIDSQMEALNAQLEVAGLNPNPRPTEPTKKPRAGAKKQERQSRPEPDSDDMDAQMEALNAQLQAAGFNPTSRISNPTKSSRSNNEPRGYRRNDNFEPREYNSRSNKFESRDRGRKDNFKSRDYNNRNERTYNRQNSHSRPPDDNYDNRRPRESRPRYNNHENTKYHREPKPRPRRHHDPQHHEDEHRDKRGDRKENRHSQRSDNGAMLAGKGIRSRRGLDIGKVFGSEEPK</sequence>
<feature type="compositionally biased region" description="Acidic residues" evidence="1">
    <location>
        <begin position="358"/>
        <end position="369"/>
    </location>
</feature>
<feature type="compositionally biased region" description="Low complexity" evidence="1">
    <location>
        <begin position="37"/>
        <end position="46"/>
    </location>
</feature>
<feature type="compositionally biased region" description="Polar residues" evidence="1">
    <location>
        <begin position="436"/>
        <end position="453"/>
    </location>
</feature>
<feature type="region of interest" description="Disordered" evidence="1">
    <location>
        <begin position="384"/>
        <end position="599"/>
    </location>
</feature>
<feature type="region of interest" description="Disordered" evidence="1">
    <location>
        <begin position="36"/>
        <end position="57"/>
    </location>
</feature>